<evidence type="ECO:0000256" key="3">
    <source>
        <dbReference type="PROSITE-ProRule" id="PRU01091"/>
    </source>
</evidence>
<dbReference type="PANTHER" id="PTHR47691">
    <property type="entry name" value="REGULATOR-RELATED"/>
    <property type="match status" value="1"/>
</dbReference>
<organism evidence="5 6">
    <name type="scientific">Kibdelosporangium banguiense</name>
    <dbReference type="NCBI Taxonomy" id="1365924"/>
    <lineage>
        <taxon>Bacteria</taxon>
        <taxon>Bacillati</taxon>
        <taxon>Actinomycetota</taxon>
        <taxon>Actinomycetes</taxon>
        <taxon>Pseudonocardiales</taxon>
        <taxon>Pseudonocardiaceae</taxon>
        <taxon>Kibdelosporangium</taxon>
    </lineage>
</organism>
<gene>
    <name evidence="5" type="ORF">JOF56_003670</name>
</gene>
<dbReference type="InterPro" id="IPR011990">
    <property type="entry name" value="TPR-like_helical_dom_sf"/>
</dbReference>
<evidence type="ECO:0000313" key="5">
    <source>
        <dbReference type="EMBL" id="MBP2323285.1"/>
    </source>
</evidence>
<dbReference type="InterPro" id="IPR036388">
    <property type="entry name" value="WH-like_DNA-bd_sf"/>
</dbReference>
<evidence type="ECO:0000256" key="1">
    <source>
        <dbReference type="ARBA" id="ARBA00005820"/>
    </source>
</evidence>
<dbReference type="InterPro" id="IPR016032">
    <property type="entry name" value="Sig_transdc_resp-reg_C-effctor"/>
</dbReference>
<dbReference type="InterPro" id="IPR058852">
    <property type="entry name" value="HTH_77"/>
</dbReference>
<dbReference type="RefSeq" id="WP_209639439.1">
    <property type="nucleotide sequence ID" value="NZ_JAGINW010000001.1"/>
</dbReference>
<dbReference type="SUPFAM" id="SSF52540">
    <property type="entry name" value="P-loop containing nucleoside triphosphate hydrolases"/>
    <property type="match status" value="1"/>
</dbReference>
<dbReference type="CDD" id="cd15831">
    <property type="entry name" value="BTAD"/>
    <property type="match status" value="1"/>
</dbReference>
<feature type="DNA-binding region" description="OmpR/PhoB-type" evidence="3">
    <location>
        <begin position="1"/>
        <end position="97"/>
    </location>
</feature>
<dbReference type="InterPro" id="IPR001867">
    <property type="entry name" value="OmpR/PhoB-type_DNA-bd"/>
</dbReference>
<dbReference type="PRINTS" id="PR00364">
    <property type="entry name" value="DISEASERSIST"/>
</dbReference>
<dbReference type="Gene3D" id="3.40.50.300">
    <property type="entry name" value="P-loop containing nucleotide triphosphate hydrolases"/>
    <property type="match status" value="1"/>
</dbReference>
<evidence type="ECO:0000259" key="4">
    <source>
        <dbReference type="PROSITE" id="PS51755"/>
    </source>
</evidence>
<dbReference type="PANTHER" id="PTHR47691:SF3">
    <property type="entry name" value="HTH-TYPE TRANSCRIPTIONAL REGULATOR RV0890C-RELATED"/>
    <property type="match status" value="1"/>
</dbReference>
<dbReference type="InterPro" id="IPR005158">
    <property type="entry name" value="BTAD"/>
</dbReference>
<accession>A0ABS4TGX2</accession>
<dbReference type="Gene3D" id="1.25.40.10">
    <property type="entry name" value="Tetratricopeptide repeat domain"/>
    <property type="match status" value="2"/>
</dbReference>
<dbReference type="InterPro" id="IPR027417">
    <property type="entry name" value="P-loop_NTPase"/>
</dbReference>
<dbReference type="SUPFAM" id="SSF46894">
    <property type="entry name" value="C-terminal effector domain of the bipartite response regulators"/>
    <property type="match status" value="1"/>
</dbReference>
<dbReference type="EMBL" id="JAGINW010000001">
    <property type="protein sequence ID" value="MBP2323285.1"/>
    <property type="molecule type" value="Genomic_DNA"/>
</dbReference>
<comment type="caution">
    <text evidence="5">The sequence shown here is derived from an EMBL/GenBank/DDBJ whole genome shotgun (WGS) entry which is preliminary data.</text>
</comment>
<keyword evidence="6" id="KW-1185">Reference proteome</keyword>
<keyword evidence="2 3" id="KW-0238">DNA-binding</keyword>
<sequence length="954" mass="104581">MRDDVNVRLLGSLEVTGSLGTVPVHGAGHRTLVARLAAHPGETVPAYALIEALWGDSFPITAIKTLHSHLARLRRDLREAGLDGLIATRPPGYLLDIRPELVDAIRFESLALQGRQELEAGHTTTAARTLTRAKTLWRGEPLGDCRRSSWAQQESARLSDIHIGLQENLFSAQVSLGEHTEVVTELSTLVKRHPFRERLWELLMLALYRGGRQGEALNTYQRARAILVDQLGIEPGKRLQALEASILTGDPDLAPAETHTLVRRPVTSNLPADVTSFVSRDTETAEITWLLATSRMVNLVGVGGVGKSRLGLHVARCNQPSYPDGVWLVELAALNDPALVAHTVADVLDVHDQSGRDMTTVLAEHLRTRAALLVLDNCEHLVESCAVFVETLLRAAPGLRVLVTSRQALHVEGERVVIVNPLPVPDLDEQNDGHESPAVTLLVERADAALPEGFRLTSDNRAAVTALCQRLEGIPLAVELAARRLRVLSPEELLARLDDRFRLLTEGGRMVLARQQTLRATVDWSYELCSPAERLLWRRISVFAGSFDLPAVENICTGEDAPADTMLDAIAGLVDKSVLVRVEGTGAARYRLLETLRQYGHERLREADEEHQLRGRHRDWYLGLAEQGEQRWFSAAQTDTSIRTRLDHANLRAALEFCMTEPGEATTGLRLAGALWFYWIGSGLLAEGQHWLDWALSTTEQTSMVRPKALWVNGYVAALQGKTSTARELVAQMRPDADQTSQAHATFVLGAASVFDGDLTTGAHLLAEAHERHRELGDPDSNVIMTRVALAITVAFEGDLARAESLCLDARTICLANGEQWALAYAFWVLAFITASREQPVYATELARESLRIKHAFNDLLGVAVAIELLALLAVMTGDAARSAALLGAAHQIWPRVGAQLFGSAHFNATHQQCTTLTKQALGDLAFEIAFDRGASLRMVDAVTYALDDKAELD</sequence>
<dbReference type="SMART" id="SM01043">
    <property type="entry name" value="BTAD"/>
    <property type="match status" value="1"/>
</dbReference>
<reference evidence="5 6" key="1">
    <citation type="submission" date="2021-03" db="EMBL/GenBank/DDBJ databases">
        <title>Sequencing the genomes of 1000 actinobacteria strains.</title>
        <authorList>
            <person name="Klenk H.-P."/>
        </authorList>
    </citation>
    <scope>NUCLEOTIDE SEQUENCE [LARGE SCALE GENOMIC DNA]</scope>
    <source>
        <strain evidence="5 6">DSM 46670</strain>
    </source>
</reference>
<dbReference type="Gene3D" id="1.10.10.10">
    <property type="entry name" value="Winged helix-like DNA-binding domain superfamily/Winged helix DNA-binding domain"/>
    <property type="match status" value="1"/>
</dbReference>
<dbReference type="Pfam" id="PF25872">
    <property type="entry name" value="HTH_77"/>
    <property type="match status" value="1"/>
</dbReference>
<dbReference type="SUPFAM" id="SSF48452">
    <property type="entry name" value="TPR-like"/>
    <property type="match status" value="2"/>
</dbReference>
<evidence type="ECO:0000313" key="6">
    <source>
        <dbReference type="Proteomes" id="UP001519332"/>
    </source>
</evidence>
<proteinExistence type="inferred from homology"/>
<dbReference type="SMART" id="SM00862">
    <property type="entry name" value="Trans_reg_C"/>
    <property type="match status" value="1"/>
</dbReference>
<evidence type="ECO:0000256" key="2">
    <source>
        <dbReference type="ARBA" id="ARBA00023125"/>
    </source>
</evidence>
<dbReference type="PROSITE" id="PS51755">
    <property type="entry name" value="OMPR_PHOB"/>
    <property type="match status" value="1"/>
</dbReference>
<comment type="similarity">
    <text evidence="1">Belongs to the AfsR/DnrI/RedD regulatory family.</text>
</comment>
<dbReference type="Pfam" id="PF00486">
    <property type="entry name" value="Trans_reg_C"/>
    <property type="match status" value="1"/>
</dbReference>
<name>A0ABS4TGX2_9PSEU</name>
<feature type="domain" description="OmpR/PhoB-type" evidence="4">
    <location>
        <begin position="1"/>
        <end position="97"/>
    </location>
</feature>
<protein>
    <submittedName>
        <fullName evidence="5">ATPase/DNA-binding SARP family transcriptional activator</fullName>
    </submittedName>
</protein>
<dbReference type="Pfam" id="PF03704">
    <property type="entry name" value="BTAD"/>
    <property type="match status" value="1"/>
</dbReference>
<dbReference type="Proteomes" id="UP001519332">
    <property type="component" value="Unassembled WGS sequence"/>
</dbReference>